<proteinExistence type="predicted"/>
<evidence type="ECO:0000313" key="2">
    <source>
        <dbReference type="Proteomes" id="UP000250235"/>
    </source>
</evidence>
<accession>A0A2Z7AVE8</accession>
<dbReference type="GO" id="GO:0016787">
    <property type="term" value="F:hydrolase activity"/>
    <property type="evidence" value="ECO:0007669"/>
    <property type="project" value="UniProtKB-KW"/>
</dbReference>
<name>A0A2Z7AVE8_9LAMI</name>
<reference evidence="1 2" key="1">
    <citation type="journal article" date="2015" name="Proc. Natl. Acad. Sci. U.S.A.">
        <title>The resurrection genome of Boea hygrometrica: A blueprint for survival of dehydration.</title>
        <authorList>
            <person name="Xiao L."/>
            <person name="Yang G."/>
            <person name="Zhang L."/>
            <person name="Yang X."/>
            <person name="Zhao S."/>
            <person name="Ji Z."/>
            <person name="Zhou Q."/>
            <person name="Hu M."/>
            <person name="Wang Y."/>
            <person name="Chen M."/>
            <person name="Xu Y."/>
            <person name="Jin H."/>
            <person name="Xiao X."/>
            <person name="Hu G."/>
            <person name="Bao F."/>
            <person name="Hu Y."/>
            <person name="Wan P."/>
            <person name="Li L."/>
            <person name="Deng X."/>
            <person name="Kuang T."/>
            <person name="Xiang C."/>
            <person name="Zhu J.K."/>
            <person name="Oliver M.J."/>
            <person name="He Y."/>
        </authorList>
    </citation>
    <scope>NUCLEOTIDE SEQUENCE [LARGE SCALE GENOMIC DNA]</scope>
    <source>
        <strain evidence="2">cv. XS01</strain>
    </source>
</reference>
<evidence type="ECO:0000313" key="1">
    <source>
        <dbReference type="EMBL" id="KZV25463.1"/>
    </source>
</evidence>
<keyword evidence="1" id="KW-0378">Hydrolase</keyword>
<sequence length="88" mass="9966">MIYYHNPRLLAASLLSHTPRLPPLSPVAARHDAPPPCAVRCHRRRTCSDRLDEEVPYVKDSSLFLVQTDEGIMISIVDRIRRTTTANS</sequence>
<dbReference type="Proteomes" id="UP000250235">
    <property type="component" value="Unassembled WGS sequence"/>
</dbReference>
<gene>
    <name evidence="1" type="ORF">F511_16567</name>
</gene>
<dbReference type="AlphaFoldDB" id="A0A2Z7AVE8"/>
<protein>
    <submittedName>
        <fullName evidence="1">Alpha/beta-Hydrolases superfamily protein</fullName>
    </submittedName>
</protein>
<keyword evidence="2" id="KW-1185">Reference proteome</keyword>
<dbReference type="EMBL" id="KV011875">
    <property type="protein sequence ID" value="KZV25463.1"/>
    <property type="molecule type" value="Genomic_DNA"/>
</dbReference>
<organism evidence="1 2">
    <name type="scientific">Dorcoceras hygrometricum</name>
    <dbReference type="NCBI Taxonomy" id="472368"/>
    <lineage>
        <taxon>Eukaryota</taxon>
        <taxon>Viridiplantae</taxon>
        <taxon>Streptophyta</taxon>
        <taxon>Embryophyta</taxon>
        <taxon>Tracheophyta</taxon>
        <taxon>Spermatophyta</taxon>
        <taxon>Magnoliopsida</taxon>
        <taxon>eudicotyledons</taxon>
        <taxon>Gunneridae</taxon>
        <taxon>Pentapetalae</taxon>
        <taxon>asterids</taxon>
        <taxon>lamiids</taxon>
        <taxon>Lamiales</taxon>
        <taxon>Gesneriaceae</taxon>
        <taxon>Didymocarpoideae</taxon>
        <taxon>Trichosporeae</taxon>
        <taxon>Loxocarpinae</taxon>
        <taxon>Dorcoceras</taxon>
    </lineage>
</organism>